<name>A0ABQ5NAQ3_9CLOT</name>
<organism evidence="1 2">
    <name type="scientific">Clostridium omnivorum</name>
    <dbReference type="NCBI Taxonomy" id="1604902"/>
    <lineage>
        <taxon>Bacteria</taxon>
        <taxon>Bacillati</taxon>
        <taxon>Bacillota</taxon>
        <taxon>Clostridia</taxon>
        <taxon>Eubacteriales</taxon>
        <taxon>Clostridiaceae</taxon>
        <taxon>Clostridium</taxon>
    </lineage>
</organism>
<comment type="caution">
    <text evidence="1">The sequence shown here is derived from an EMBL/GenBank/DDBJ whole genome shotgun (WGS) entry which is preliminary data.</text>
</comment>
<dbReference type="Proteomes" id="UP001208567">
    <property type="component" value="Unassembled WGS sequence"/>
</dbReference>
<reference evidence="1 2" key="1">
    <citation type="journal article" date="2024" name="Int. J. Syst. Evol. Microbiol.">
        <title>Clostridium omnivorum sp. nov., isolated from anoxic soil under the treatment of reductive soil disinfestation.</title>
        <authorList>
            <person name="Ueki A."/>
            <person name="Tonouchi A."/>
            <person name="Kaku N."/>
            <person name="Honma S."/>
            <person name="Ueki K."/>
        </authorList>
    </citation>
    <scope>NUCLEOTIDE SEQUENCE [LARGE SCALE GENOMIC DNA]</scope>
    <source>
        <strain evidence="1 2">E14</strain>
    </source>
</reference>
<evidence type="ECO:0000313" key="1">
    <source>
        <dbReference type="EMBL" id="GLC32266.1"/>
    </source>
</evidence>
<dbReference type="EMBL" id="BRXR01000001">
    <property type="protein sequence ID" value="GLC32266.1"/>
    <property type="molecule type" value="Genomic_DNA"/>
</dbReference>
<proteinExistence type="predicted"/>
<sequence>MYDELLKEELIESLEINGEIRLYNEEDEIYIKQLEEDEGEGYISNTRKRFDDPREAIEWAIEQFDGLENIEEWD</sequence>
<keyword evidence="2" id="KW-1185">Reference proteome</keyword>
<dbReference type="RefSeq" id="WP_264851570.1">
    <property type="nucleotide sequence ID" value="NZ_BRXR01000001.1"/>
</dbReference>
<protein>
    <submittedName>
        <fullName evidence="1">Uncharacterized protein</fullName>
    </submittedName>
</protein>
<accession>A0ABQ5NAQ3</accession>
<evidence type="ECO:0000313" key="2">
    <source>
        <dbReference type="Proteomes" id="UP001208567"/>
    </source>
</evidence>
<gene>
    <name evidence="1" type="ORF">bsdE14_36760</name>
</gene>